<dbReference type="Proteomes" id="UP000245263">
    <property type="component" value="Chromosome 1"/>
</dbReference>
<reference evidence="3 4" key="1">
    <citation type="submission" date="2021-08" db="EMBL/GenBank/DDBJ databases">
        <title>Complete genome sequence of Leptospira kobayashii strain E30.</title>
        <authorList>
            <person name="Nakao R."/>
            <person name="Nakamura S."/>
            <person name="Masuzawa T."/>
            <person name="Koizumi N."/>
        </authorList>
    </citation>
    <scope>NUCLEOTIDE SEQUENCE [LARGE SCALE GENOMIC DNA]</scope>
    <source>
        <strain evidence="3 4">E30</strain>
    </source>
</reference>
<dbReference type="SMART" id="SM00382">
    <property type="entry name" value="AAA"/>
    <property type="match status" value="1"/>
</dbReference>
<gene>
    <name evidence="3" type="ORF">LPTSP3_g30880</name>
</gene>
<dbReference type="RefSeq" id="WP_109020938.1">
    <property type="nucleotide sequence ID" value="NZ_AP025028.1"/>
</dbReference>
<feature type="domain" description="TIR" evidence="1">
    <location>
        <begin position="351"/>
        <end position="488"/>
    </location>
</feature>
<dbReference type="SUPFAM" id="SSF52540">
    <property type="entry name" value="P-loop containing nucleoside triphosphate hydrolases"/>
    <property type="match status" value="1"/>
</dbReference>
<protein>
    <recommendedName>
        <fullName evidence="5">ATPase</fullName>
    </recommendedName>
</protein>
<sequence length="493" mass="56816">MYQLQDVFKKSGLPTLTFVEPSEYNKIKVSLRTKGRGLVVEGPSGIGKTTCIKKAILESNNRQEILELNSRDVNDIELIRRLPEMEKIGLVIIDDFHVLKDEIKIGIANFMKLLAEKEDQDSKIIIVGINRAGDSLVRFALDLNNRIDTVRFEKNSDTKIEELIKKGEESLNIEIERKEELVKLSTGSFHLAQLFCFEFCISANVIERQSENKIISNSVELIKESVIEEIGRVFHGYVREFSIGTKLKRAGRAPYLHLLKWLSESEGWSVQMDEIILQKPYFKGSLSQIIEKGFLSALLNKKVELQKVLHYDSYSKVLAIEDPKFLFYLKNLSWKKISRDIGFSNIDFSAKYDFALSFAGENRELSAALFESLTENEIEVFYDKNEQHRLLAENVEEYLAPIYRSEATFVIVILSNSYPKKIWTKFESDQFKHRFGEGSVIPIVYTDMNITQFDLTDKIGYLKFDPKLPFKSQVSEIIEILLKKIETKRSNVV</sequence>
<dbReference type="Gene3D" id="3.40.50.300">
    <property type="entry name" value="P-loop containing nucleotide triphosphate hydrolases"/>
    <property type="match status" value="1"/>
</dbReference>
<evidence type="ECO:0008006" key="5">
    <source>
        <dbReference type="Google" id="ProtNLM"/>
    </source>
</evidence>
<dbReference type="SMART" id="SM00255">
    <property type="entry name" value="TIR"/>
    <property type="match status" value="1"/>
</dbReference>
<dbReference type="InterPro" id="IPR027417">
    <property type="entry name" value="P-loop_NTPase"/>
</dbReference>
<name>A0ABM7UM70_9LEPT</name>
<evidence type="ECO:0000313" key="4">
    <source>
        <dbReference type="Proteomes" id="UP000245263"/>
    </source>
</evidence>
<evidence type="ECO:0000259" key="1">
    <source>
        <dbReference type="SMART" id="SM00255"/>
    </source>
</evidence>
<accession>A0ABM7UM70</accession>
<dbReference type="SUPFAM" id="SSF52200">
    <property type="entry name" value="Toll/Interleukin receptor TIR domain"/>
    <property type="match status" value="1"/>
</dbReference>
<evidence type="ECO:0000313" key="3">
    <source>
        <dbReference type="EMBL" id="BDA80158.1"/>
    </source>
</evidence>
<dbReference type="Pfam" id="PF13676">
    <property type="entry name" value="TIR_2"/>
    <property type="match status" value="1"/>
</dbReference>
<feature type="domain" description="AAA+ ATPase" evidence="2">
    <location>
        <begin position="34"/>
        <end position="151"/>
    </location>
</feature>
<dbReference type="InterPro" id="IPR035897">
    <property type="entry name" value="Toll_tir_struct_dom_sf"/>
</dbReference>
<dbReference type="InterPro" id="IPR000157">
    <property type="entry name" value="TIR_dom"/>
</dbReference>
<dbReference type="EMBL" id="AP025028">
    <property type="protein sequence ID" value="BDA80158.1"/>
    <property type="molecule type" value="Genomic_DNA"/>
</dbReference>
<dbReference type="Gene3D" id="3.40.50.10140">
    <property type="entry name" value="Toll/interleukin-1 receptor homology (TIR) domain"/>
    <property type="match status" value="1"/>
</dbReference>
<organism evidence="3 4">
    <name type="scientific">Leptospira kobayashii</name>
    <dbReference type="NCBI Taxonomy" id="1917830"/>
    <lineage>
        <taxon>Bacteria</taxon>
        <taxon>Pseudomonadati</taxon>
        <taxon>Spirochaetota</taxon>
        <taxon>Spirochaetia</taxon>
        <taxon>Leptospirales</taxon>
        <taxon>Leptospiraceae</taxon>
        <taxon>Leptospira</taxon>
    </lineage>
</organism>
<dbReference type="InterPro" id="IPR003593">
    <property type="entry name" value="AAA+_ATPase"/>
</dbReference>
<evidence type="ECO:0000259" key="2">
    <source>
        <dbReference type="SMART" id="SM00382"/>
    </source>
</evidence>
<keyword evidence="4" id="KW-1185">Reference proteome</keyword>
<proteinExistence type="predicted"/>